<evidence type="ECO:0000313" key="4">
    <source>
        <dbReference type="RefSeq" id="XP_035829173.1"/>
    </source>
</evidence>
<keyword evidence="2" id="KW-1185">Reference proteome</keyword>
<feature type="compositionally biased region" description="Low complexity" evidence="1">
    <location>
        <begin position="35"/>
        <end position="48"/>
    </location>
</feature>
<evidence type="ECO:0000313" key="3">
    <source>
        <dbReference type="RefSeq" id="XP_005111729.1"/>
    </source>
</evidence>
<organism evidence="2 3">
    <name type="scientific">Aplysia californica</name>
    <name type="common">California sea hare</name>
    <dbReference type="NCBI Taxonomy" id="6500"/>
    <lineage>
        <taxon>Eukaryota</taxon>
        <taxon>Metazoa</taxon>
        <taxon>Spiralia</taxon>
        <taxon>Lophotrochozoa</taxon>
        <taxon>Mollusca</taxon>
        <taxon>Gastropoda</taxon>
        <taxon>Heterobranchia</taxon>
        <taxon>Euthyneura</taxon>
        <taxon>Tectipleura</taxon>
        <taxon>Aplysiida</taxon>
        <taxon>Aplysioidea</taxon>
        <taxon>Aplysiidae</taxon>
        <taxon>Aplysia</taxon>
    </lineage>
</organism>
<dbReference type="Proteomes" id="UP000694888">
    <property type="component" value="Unplaced"/>
</dbReference>
<dbReference type="RefSeq" id="XP_005111729.1">
    <property type="nucleotide sequence ID" value="XM_005111672.3"/>
</dbReference>
<proteinExistence type="predicted"/>
<sequence length="593" mass="67803">MEFLKALEEAKSSGVDVKTFSLIWKMEAESKLLPLGSSAPSSPGHGPSTTADSAPPTCESNERLSDPHIPTVEESMMCVTSELSSLKQFCQDMAADVGSLKKLCQTVSSKQQTVTGLCKQMNSHLDKIGCMYEVVSTDTKKVKELCSKITRDTDSYKGTLTSIYSYTKSTHDLCSKMVVSQKDMISQCKGIAETQKSLKENCDQKLAGQKEMKETFQKAQSQPQTGEETPDKTPPADTYDISIRKQLEAILQAVHDLEKNIISWQQNTAHEHFDQVANDRKSIQKTFQQFRSDIGVLRSDFRKQQGQWPDMLSSCVRDVTRNEQNSLLDRLSQLENSLADFSVQQQKALGQSFEALVENPLRKMLNESKQFMEKLFKQAKVCPAADDGFSSKDCSQKTLRPDKSTAERKKESEKESESERERERERAREREREKESKEYVTTKSDSAKKSQSNPMNFVDDRNQCRWRIFHFKHLARTQFLLKGPSIHVAGFSFRFYLTIKKDMTFVLALKSTNEDQFEQVKSWPLVLNVVIELIDDIKTGETEVLCKKEMSIQRKPCYHDNALWIDDVAKLRLFPHGEKNEVWLRGSVYYLRR</sequence>
<gene>
    <name evidence="3 4" type="primary">LOC101853748</name>
</gene>
<accession>A0ABM0K903</accession>
<evidence type="ECO:0000256" key="1">
    <source>
        <dbReference type="SAM" id="MobiDB-lite"/>
    </source>
</evidence>
<evidence type="ECO:0000313" key="2">
    <source>
        <dbReference type="Proteomes" id="UP000694888"/>
    </source>
</evidence>
<dbReference type="GeneID" id="101853748"/>
<protein>
    <submittedName>
        <fullName evidence="3 4">E3 ubiquitin-protein ligase BRE1A</fullName>
    </submittedName>
</protein>
<name>A0ABM0K903_APLCA</name>
<feature type="region of interest" description="Disordered" evidence="1">
    <location>
        <begin position="387"/>
        <end position="454"/>
    </location>
</feature>
<feature type="region of interest" description="Disordered" evidence="1">
    <location>
        <begin position="35"/>
        <end position="66"/>
    </location>
</feature>
<dbReference type="RefSeq" id="XP_035829173.1">
    <property type="nucleotide sequence ID" value="XM_035973280.1"/>
</dbReference>
<feature type="compositionally biased region" description="Polar residues" evidence="1">
    <location>
        <begin position="217"/>
        <end position="227"/>
    </location>
</feature>
<feature type="region of interest" description="Disordered" evidence="1">
    <location>
        <begin position="215"/>
        <end position="238"/>
    </location>
</feature>
<reference evidence="3 4" key="1">
    <citation type="submission" date="2025-05" db="UniProtKB">
        <authorList>
            <consortium name="RefSeq"/>
        </authorList>
    </citation>
    <scope>IDENTIFICATION</scope>
</reference>
<feature type="compositionally biased region" description="Basic and acidic residues" evidence="1">
    <location>
        <begin position="399"/>
        <end position="448"/>
    </location>
</feature>